<evidence type="ECO:0000313" key="6">
    <source>
        <dbReference type="Proteomes" id="UP001430290"/>
    </source>
</evidence>
<evidence type="ECO:0000313" key="5">
    <source>
        <dbReference type="EMBL" id="MBZ4186714.1"/>
    </source>
</evidence>
<accession>A0ABS7TFR3</accession>
<dbReference type="GO" id="GO:0016746">
    <property type="term" value="F:acyltransferase activity"/>
    <property type="evidence" value="ECO:0007669"/>
    <property type="project" value="UniProtKB-KW"/>
</dbReference>
<dbReference type="SUPFAM" id="SSF69593">
    <property type="entry name" value="Glycerol-3-phosphate (1)-acyltransferase"/>
    <property type="match status" value="1"/>
</dbReference>
<evidence type="ECO:0000256" key="1">
    <source>
        <dbReference type="ARBA" id="ARBA00005189"/>
    </source>
</evidence>
<dbReference type="SMART" id="SM00563">
    <property type="entry name" value="PlsC"/>
    <property type="match status" value="1"/>
</dbReference>
<feature type="domain" description="Phospholipid/glycerol acyltransferase" evidence="4">
    <location>
        <begin position="33"/>
        <end position="146"/>
    </location>
</feature>
<evidence type="ECO:0000259" key="4">
    <source>
        <dbReference type="SMART" id="SM00563"/>
    </source>
</evidence>
<keyword evidence="3 5" id="KW-0012">Acyltransferase</keyword>
<name>A0ABS7TFR3_9GAMM</name>
<keyword evidence="2" id="KW-0808">Transferase</keyword>
<proteinExistence type="predicted"/>
<evidence type="ECO:0000256" key="3">
    <source>
        <dbReference type="ARBA" id="ARBA00023315"/>
    </source>
</evidence>
<dbReference type="EMBL" id="JAIQDJ010000006">
    <property type="protein sequence ID" value="MBZ4186714.1"/>
    <property type="molecule type" value="Genomic_DNA"/>
</dbReference>
<comment type="pathway">
    <text evidence="1">Lipid metabolism.</text>
</comment>
<dbReference type="Pfam" id="PF01553">
    <property type="entry name" value="Acyltransferase"/>
    <property type="match status" value="1"/>
</dbReference>
<dbReference type="PANTHER" id="PTHR10434:SF9">
    <property type="entry name" value="PHOSPHOLIPID_GLYCEROL ACYLTRANSFERASE DOMAIN-CONTAINING PROTEIN"/>
    <property type="match status" value="1"/>
</dbReference>
<evidence type="ECO:0000256" key="2">
    <source>
        <dbReference type="ARBA" id="ARBA00022679"/>
    </source>
</evidence>
<gene>
    <name evidence="5" type="ORF">K7B09_10315</name>
</gene>
<dbReference type="RefSeq" id="WP_223629455.1">
    <property type="nucleotide sequence ID" value="NZ_JAIQDJ010000006.1"/>
</dbReference>
<dbReference type="InterPro" id="IPR002123">
    <property type="entry name" value="Plipid/glycerol_acylTrfase"/>
</dbReference>
<dbReference type="PANTHER" id="PTHR10434">
    <property type="entry name" value="1-ACYL-SN-GLYCEROL-3-PHOSPHATE ACYLTRANSFERASE"/>
    <property type="match status" value="1"/>
</dbReference>
<comment type="caution">
    <text evidence="5">The sequence shown here is derived from an EMBL/GenBank/DDBJ whole genome shotgun (WGS) entry which is preliminary data.</text>
</comment>
<organism evidence="5 6">
    <name type="scientific">Thermomonas beijingensis</name>
    <dbReference type="NCBI Taxonomy" id="2872701"/>
    <lineage>
        <taxon>Bacteria</taxon>
        <taxon>Pseudomonadati</taxon>
        <taxon>Pseudomonadota</taxon>
        <taxon>Gammaproteobacteria</taxon>
        <taxon>Lysobacterales</taxon>
        <taxon>Lysobacteraceae</taxon>
        <taxon>Thermomonas</taxon>
    </lineage>
</organism>
<reference evidence="5" key="1">
    <citation type="submission" date="2021-09" db="EMBL/GenBank/DDBJ databases">
        <authorList>
            <person name="Wu T."/>
            <person name="Guo S.Z."/>
        </authorList>
    </citation>
    <scope>NUCLEOTIDE SEQUENCE</scope>
    <source>
        <strain evidence="5">RSS-23</strain>
    </source>
</reference>
<dbReference type="Proteomes" id="UP001430290">
    <property type="component" value="Unassembled WGS sequence"/>
</dbReference>
<protein>
    <submittedName>
        <fullName evidence="5">1-acyl-sn-glycerol-3-phosphate acyltransferase</fullName>
    </submittedName>
</protein>
<keyword evidence="6" id="KW-1185">Reference proteome</keyword>
<sequence>MPRYRLAQWLGRSVLRLGGWRMQGALPDIAKAVLIAAPHSSNWDGVWGIAAKLAMGIRLSILGKHSLFKIPLMGPLLRWQGVIPVNRSAPQGVVEQAVAAMQARDQIWYAIAPEGTRKPVQRWKPGFWHIAHAAGVPVVVAAFDYPNRCIVIGPAFELSDDMPTDIARLQRWYAPFKGRKHDVVQARQSGDGEC</sequence>